<reference evidence="1 2" key="1">
    <citation type="submission" date="2019-09" db="EMBL/GenBank/DDBJ databases">
        <authorList>
            <person name="Depoorter E."/>
        </authorList>
    </citation>
    <scope>NUCLEOTIDE SEQUENCE [LARGE SCALE GENOMIC DNA]</scope>
    <source>
        <strain evidence="1">R-18112</strain>
    </source>
</reference>
<sequence>MLALDLKENQIPLTDLSFEIFDALVDNSLLAKMEMKDVVRYRRESASARDAFLEYVSILQAKAASIGPDQTYSEVVDKLVLTEIMPAARQFSNKLQAVFENTLGALGKGVVGAIGGAGVIELLGDLSLAKIISLGSVASAYVTKALIDAYIAERATRRECSLNYILSID</sequence>
<dbReference type="Proteomes" id="UP000494274">
    <property type="component" value="Unassembled WGS sequence"/>
</dbReference>
<dbReference type="EMBL" id="CABVQI010000034">
    <property type="protein sequence ID" value="VWD45902.1"/>
    <property type="molecule type" value="Genomic_DNA"/>
</dbReference>
<organism evidence="1 2">
    <name type="scientific">Burkholderia lata (strain ATCC 17760 / DSM 23089 / LMG 22485 / NCIMB 9086 / R18194 / 383)</name>
    <dbReference type="NCBI Taxonomy" id="482957"/>
    <lineage>
        <taxon>Bacteria</taxon>
        <taxon>Pseudomonadati</taxon>
        <taxon>Pseudomonadota</taxon>
        <taxon>Betaproteobacteria</taxon>
        <taxon>Burkholderiales</taxon>
        <taxon>Burkholderiaceae</taxon>
        <taxon>Burkholderia</taxon>
        <taxon>Burkholderia cepacia complex</taxon>
    </lineage>
</organism>
<evidence type="ECO:0000313" key="2">
    <source>
        <dbReference type="Proteomes" id="UP000494274"/>
    </source>
</evidence>
<evidence type="ECO:0000313" key="1">
    <source>
        <dbReference type="EMBL" id="VWD45902.1"/>
    </source>
</evidence>
<protein>
    <submittedName>
        <fullName evidence="1">Uncharacterized protein</fullName>
    </submittedName>
</protein>
<dbReference type="AlphaFoldDB" id="A0A6P3AFQ5"/>
<name>A0A6P3AFQ5_BURL3</name>
<proteinExistence type="predicted"/>
<dbReference type="RefSeq" id="WP_175047408.1">
    <property type="nucleotide sequence ID" value="NZ_CABVQI010000034.1"/>
</dbReference>
<gene>
    <name evidence="1" type="ORF">BLA18112_07123</name>
</gene>
<accession>A0A6P3AFQ5</accession>